<evidence type="ECO:0000313" key="2">
    <source>
        <dbReference type="Proteomes" id="UP001276564"/>
    </source>
</evidence>
<dbReference type="InterPro" id="IPR009962">
    <property type="entry name" value="DUF1488"/>
</dbReference>
<dbReference type="Proteomes" id="UP001276564">
    <property type="component" value="Unassembled WGS sequence"/>
</dbReference>
<dbReference type="Pfam" id="PF07369">
    <property type="entry name" value="DUF1488"/>
    <property type="match status" value="1"/>
</dbReference>
<accession>A0ABU5AWZ5</accession>
<dbReference type="EMBL" id="JAVIIP010000028">
    <property type="protein sequence ID" value="MDX8541828.1"/>
    <property type="molecule type" value="Genomic_DNA"/>
</dbReference>
<evidence type="ECO:0000313" key="1">
    <source>
        <dbReference type="EMBL" id="MDX8541828.1"/>
    </source>
</evidence>
<comment type="caution">
    <text evidence="1">The sequence shown here is derived from an EMBL/GenBank/DDBJ whole genome shotgun (WGS) entry which is preliminary data.</text>
</comment>
<proteinExistence type="predicted"/>
<keyword evidence="2" id="KW-1185">Reference proteome</keyword>
<dbReference type="RefSeq" id="WP_320256300.1">
    <property type="nucleotide sequence ID" value="NZ_JAVIIO010000023.1"/>
</dbReference>
<protein>
    <submittedName>
        <fullName evidence="1">DUF1488 domain-containing protein</fullName>
    </submittedName>
</protein>
<sequence>MTLAFPNPSRSFDETRNAVRFMGHDGMFQIRFFVEVGVLTKSHVAKREAGALEAKCLSAFDELRTSIYDVAREAYSHDRRDSYTLTRRGFLLGGSLC</sequence>
<organism evidence="1 2">
    <name type="scientific">Mesorhizobium abyssinicae</name>
    <dbReference type="NCBI Taxonomy" id="1209958"/>
    <lineage>
        <taxon>Bacteria</taxon>
        <taxon>Pseudomonadati</taxon>
        <taxon>Pseudomonadota</taxon>
        <taxon>Alphaproteobacteria</taxon>
        <taxon>Hyphomicrobiales</taxon>
        <taxon>Phyllobacteriaceae</taxon>
        <taxon>Mesorhizobium</taxon>
    </lineage>
</organism>
<name>A0ABU5AWZ5_9HYPH</name>
<gene>
    <name evidence="1" type="ORF">RFM23_29900</name>
</gene>
<reference evidence="1 2" key="1">
    <citation type="submission" date="2023-08" db="EMBL/GenBank/DDBJ databases">
        <title>Implementing the SeqCode for naming new Mesorhizobium species isolated from Vachellia karroo root nodules.</title>
        <authorList>
            <person name="Van Lill M."/>
        </authorList>
    </citation>
    <scope>NUCLEOTIDE SEQUENCE [LARGE SCALE GENOMIC DNA]</scope>
    <source>
        <strain evidence="1 2">VK4B</strain>
    </source>
</reference>